<protein>
    <submittedName>
        <fullName evidence="3">VanZ family protein</fullName>
    </submittedName>
</protein>
<accession>A0A6G7YER8</accession>
<keyword evidence="1" id="KW-1133">Transmembrane helix</keyword>
<feature type="transmembrane region" description="Helical" evidence="1">
    <location>
        <begin position="116"/>
        <end position="136"/>
    </location>
</feature>
<keyword evidence="1" id="KW-0472">Membrane</keyword>
<evidence type="ECO:0000259" key="2">
    <source>
        <dbReference type="Pfam" id="PF04892"/>
    </source>
</evidence>
<feature type="transmembrane region" description="Helical" evidence="1">
    <location>
        <begin position="60"/>
        <end position="77"/>
    </location>
</feature>
<dbReference type="InterPro" id="IPR006976">
    <property type="entry name" value="VanZ-like"/>
</dbReference>
<dbReference type="RefSeq" id="WP_166316759.1">
    <property type="nucleotide sequence ID" value="NZ_CP049866.1"/>
</dbReference>
<sequence>MSPATRRLLALALVAYAVLLLVVLLNPSPAAPSTLVSKVADLGLRLDLPAVLLAGDRVEFGLNVLAFMPVSFLGSLLRPSIRVTTWTAAGFAGSFLIEVAQVLLPDRSATHSDVVANTLGAALGAVAAWVVSTVAARRQ</sequence>
<organism evidence="3 4">
    <name type="scientific">Nocardioides piscis</name>
    <dbReference type="NCBI Taxonomy" id="2714938"/>
    <lineage>
        <taxon>Bacteria</taxon>
        <taxon>Bacillati</taxon>
        <taxon>Actinomycetota</taxon>
        <taxon>Actinomycetes</taxon>
        <taxon>Propionibacteriales</taxon>
        <taxon>Nocardioidaceae</taxon>
        <taxon>Nocardioides</taxon>
    </lineage>
</organism>
<feature type="transmembrane region" description="Helical" evidence="1">
    <location>
        <begin position="84"/>
        <end position="104"/>
    </location>
</feature>
<dbReference type="Proteomes" id="UP000502035">
    <property type="component" value="Chromosome"/>
</dbReference>
<evidence type="ECO:0000313" key="4">
    <source>
        <dbReference type="Proteomes" id="UP000502035"/>
    </source>
</evidence>
<name>A0A6G7YER8_9ACTN</name>
<gene>
    <name evidence="3" type="ORF">G7071_07280</name>
</gene>
<dbReference type="PANTHER" id="PTHR28008:SF1">
    <property type="entry name" value="DOMAIN PROTEIN, PUTATIVE (AFU_ORTHOLOGUE AFUA_3G10980)-RELATED"/>
    <property type="match status" value="1"/>
</dbReference>
<feature type="domain" description="VanZ-like" evidence="2">
    <location>
        <begin position="14"/>
        <end position="130"/>
    </location>
</feature>
<reference evidence="3 4" key="1">
    <citation type="submission" date="2020-03" db="EMBL/GenBank/DDBJ databases">
        <title>Nocardioides sp. nov., isolated from fish.</title>
        <authorList>
            <person name="Hyun D.-W."/>
            <person name="Bae J.-W."/>
        </authorList>
    </citation>
    <scope>NUCLEOTIDE SEQUENCE [LARGE SCALE GENOMIC DNA]</scope>
    <source>
        <strain evidence="3 4">HDW12A</strain>
    </source>
</reference>
<dbReference type="EMBL" id="CP049866">
    <property type="protein sequence ID" value="QIK75260.1"/>
    <property type="molecule type" value="Genomic_DNA"/>
</dbReference>
<dbReference type="Pfam" id="PF04892">
    <property type="entry name" value="VanZ"/>
    <property type="match status" value="1"/>
</dbReference>
<keyword evidence="4" id="KW-1185">Reference proteome</keyword>
<dbReference type="PANTHER" id="PTHR28008">
    <property type="entry name" value="DOMAIN PROTEIN, PUTATIVE (AFU_ORTHOLOGUE AFUA_3G10980)-RELATED"/>
    <property type="match status" value="1"/>
</dbReference>
<evidence type="ECO:0000313" key="3">
    <source>
        <dbReference type="EMBL" id="QIK75260.1"/>
    </source>
</evidence>
<dbReference type="AlphaFoldDB" id="A0A6G7YER8"/>
<dbReference type="KEGG" id="npi:G7071_07280"/>
<proteinExistence type="predicted"/>
<keyword evidence="1" id="KW-0812">Transmembrane</keyword>
<evidence type="ECO:0000256" key="1">
    <source>
        <dbReference type="SAM" id="Phobius"/>
    </source>
</evidence>